<reference evidence="2" key="1">
    <citation type="submission" date="2021-05" db="EMBL/GenBank/DDBJ databases">
        <title>A free-living protist that lacks canonical eukaryotic 1 DNA replication and segregation systems.</title>
        <authorList>
            <person name="Salas-Leiva D.E."/>
            <person name="Tromer E.C."/>
            <person name="Curtis B.A."/>
            <person name="Jerlstrom-Hultqvist J."/>
            <person name="Kolisko M."/>
            <person name="Yi Z."/>
            <person name="Salas-Leiva J.S."/>
            <person name="Gallot-Lavallee L."/>
            <person name="Kops G.J.P.L."/>
            <person name="Archibald J.M."/>
            <person name="Simpson A.G.B."/>
            <person name="Roger A.J."/>
        </authorList>
    </citation>
    <scope>NUCLEOTIDE SEQUENCE</scope>
    <source>
        <strain evidence="2">BICM</strain>
    </source>
</reference>
<dbReference type="EMBL" id="JAHDYR010000007">
    <property type="protein sequence ID" value="KAG9396036.1"/>
    <property type="molecule type" value="Genomic_DNA"/>
</dbReference>
<keyword evidence="3" id="KW-1185">Reference proteome</keyword>
<dbReference type="AlphaFoldDB" id="A0A8J6BZZ2"/>
<keyword evidence="1" id="KW-0812">Transmembrane</keyword>
<organism evidence="2 3">
    <name type="scientific">Carpediemonas membranifera</name>
    <dbReference type="NCBI Taxonomy" id="201153"/>
    <lineage>
        <taxon>Eukaryota</taxon>
        <taxon>Metamonada</taxon>
        <taxon>Carpediemonas-like organisms</taxon>
        <taxon>Carpediemonas</taxon>
    </lineage>
</organism>
<sequence>MICDGTYLYVCTQLEILRYSLDLELLDSVTLGTSGVSFNQVRLYNKGGLSVALLSSDYTEVSILGINSDFSAVATSLWTGRFYVPAIPSLAPVFAAQPGAISAHQQTSYTGYKSGFIDYDSGSDDWSFSASNTFTHSTVSSTTLGFNSVDQRNGVVMANELFYEDARTYQFETLDSSLDAIDGTEESYGINYVGYTCFVDNMCLWPMFKVYEDVYFVESMDPMTYEVTLTLRFEQMSAPTSAGGWMPVALAAVVLALAVLA</sequence>
<accession>A0A8J6BZZ2</accession>
<proteinExistence type="predicted"/>
<gene>
    <name evidence="2" type="ORF">J8273_2385</name>
</gene>
<keyword evidence="1" id="KW-1133">Transmembrane helix</keyword>
<comment type="caution">
    <text evidence="2">The sequence shown here is derived from an EMBL/GenBank/DDBJ whole genome shotgun (WGS) entry which is preliminary data.</text>
</comment>
<protein>
    <submittedName>
        <fullName evidence="2">Uncharacterized protein</fullName>
    </submittedName>
</protein>
<evidence type="ECO:0000256" key="1">
    <source>
        <dbReference type="SAM" id="Phobius"/>
    </source>
</evidence>
<name>A0A8J6BZZ2_9EUKA</name>
<dbReference type="Proteomes" id="UP000717585">
    <property type="component" value="Unassembled WGS sequence"/>
</dbReference>
<evidence type="ECO:0000313" key="3">
    <source>
        <dbReference type="Proteomes" id="UP000717585"/>
    </source>
</evidence>
<feature type="transmembrane region" description="Helical" evidence="1">
    <location>
        <begin position="242"/>
        <end position="260"/>
    </location>
</feature>
<evidence type="ECO:0000313" key="2">
    <source>
        <dbReference type="EMBL" id="KAG9396036.1"/>
    </source>
</evidence>
<keyword evidence="1" id="KW-0472">Membrane</keyword>